<dbReference type="EMBL" id="MRTP01000019">
    <property type="protein sequence ID" value="OMF46947.1"/>
    <property type="molecule type" value="Genomic_DNA"/>
</dbReference>
<organism evidence="5 6">
    <name type="scientific">Paenibacillus rhizosphaerae</name>
    <dbReference type="NCBI Taxonomy" id="297318"/>
    <lineage>
        <taxon>Bacteria</taxon>
        <taxon>Bacillati</taxon>
        <taxon>Bacillota</taxon>
        <taxon>Bacilli</taxon>
        <taxon>Bacillales</taxon>
        <taxon>Paenibacillaceae</taxon>
        <taxon>Paenibacillus</taxon>
    </lineage>
</organism>
<comment type="caution">
    <text evidence="5">The sequence shown here is derived from an EMBL/GenBank/DDBJ whole genome shotgun (WGS) entry which is preliminary data.</text>
</comment>
<evidence type="ECO:0000256" key="3">
    <source>
        <dbReference type="SAM" id="MobiDB-lite"/>
    </source>
</evidence>
<dbReference type="GO" id="GO:0009847">
    <property type="term" value="P:spore germination"/>
    <property type="evidence" value="ECO:0007669"/>
    <property type="project" value="InterPro"/>
</dbReference>
<evidence type="ECO:0000256" key="2">
    <source>
        <dbReference type="ARBA" id="ARBA00023136"/>
    </source>
</evidence>
<feature type="transmembrane region" description="Helical" evidence="4">
    <location>
        <begin position="303"/>
        <end position="324"/>
    </location>
</feature>
<keyword evidence="2 4" id="KW-0472">Membrane</keyword>
<protein>
    <recommendedName>
        <fullName evidence="7">Spore germination protein</fullName>
    </recommendedName>
</protein>
<proteinExistence type="inferred from homology"/>
<feature type="transmembrane region" description="Helical" evidence="4">
    <location>
        <begin position="374"/>
        <end position="393"/>
    </location>
</feature>
<dbReference type="PANTHER" id="PTHR22550:SF5">
    <property type="entry name" value="LEUCINE ZIPPER PROTEIN 4"/>
    <property type="match status" value="1"/>
</dbReference>
<dbReference type="STRING" id="297318.BK138_32530"/>
<feature type="region of interest" description="Disordered" evidence="3">
    <location>
        <begin position="1"/>
        <end position="22"/>
    </location>
</feature>
<dbReference type="GO" id="GO:0016020">
    <property type="term" value="C:membrane"/>
    <property type="evidence" value="ECO:0007669"/>
    <property type="project" value="InterPro"/>
</dbReference>
<keyword evidence="4" id="KW-0812">Transmembrane</keyword>
<accession>A0A1R1E552</accession>
<dbReference type="AlphaFoldDB" id="A0A1R1E552"/>
<dbReference type="PIRSF" id="PIRSF005690">
    <property type="entry name" value="GerBA"/>
    <property type="match status" value="1"/>
</dbReference>
<name>A0A1R1E552_9BACL</name>
<evidence type="ECO:0000256" key="4">
    <source>
        <dbReference type="SAM" id="Phobius"/>
    </source>
</evidence>
<evidence type="ECO:0008006" key="7">
    <source>
        <dbReference type="Google" id="ProtNLM"/>
    </source>
</evidence>
<keyword evidence="4" id="KW-1133">Transmembrane helix</keyword>
<keyword evidence="6" id="KW-1185">Reference proteome</keyword>
<dbReference type="RefSeq" id="WP_076176487.1">
    <property type="nucleotide sequence ID" value="NZ_MRTP01000019.1"/>
</dbReference>
<gene>
    <name evidence="5" type="ORF">BK138_32530</name>
</gene>
<feature type="region of interest" description="Disordered" evidence="3">
    <location>
        <begin position="495"/>
        <end position="515"/>
    </location>
</feature>
<dbReference type="Proteomes" id="UP000187172">
    <property type="component" value="Unassembled WGS sequence"/>
</dbReference>
<dbReference type="InterPro" id="IPR050768">
    <property type="entry name" value="UPF0353/GerABKA_families"/>
</dbReference>
<dbReference type="PANTHER" id="PTHR22550">
    <property type="entry name" value="SPORE GERMINATION PROTEIN"/>
    <property type="match status" value="1"/>
</dbReference>
<reference evidence="5 6" key="1">
    <citation type="submission" date="2016-11" db="EMBL/GenBank/DDBJ databases">
        <title>Paenibacillus species isolates.</title>
        <authorList>
            <person name="Beno S.M."/>
        </authorList>
    </citation>
    <scope>NUCLEOTIDE SEQUENCE [LARGE SCALE GENOMIC DNA]</scope>
    <source>
        <strain evidence="5 6">FSL R5-0378</strain>
    </source>
</reference>
<dbReference type="Pfam" id="PF03323">
    <property type="entry name" value="GerA"/>
    <property type="match status" value="1"/>
</dbReference>
<sequence length="515" mass="57126">MKKRSLLHSKPTGEKPPPYGTALVPSLDRNVETLKGILGDADDVVFRSFRVGMELDAQLVYIPDMSDRLEIDNNVLRPLMMMAEGQPKDFSSIKNLALPVGSIEESVNAYECIKQLIKGYPLLLIENCDRALVLKIAKWDKRSVEEPETETSLRGPREGFTESISTNLSLMRRKIQNVNLKLKSLRLGRYTETEIYIAYIEGIAKPALIQEVEKRLSRIDVDSVLETGYIEELTEDDPYSPFPQQQFTERVDIAAAGLLEGRVVILVDGTPDVLIVPVTLATLLQAADDYYNRSLYSSLLRMLRYFALFISLMLPATYIALLTFHQEMIPNKLLMSIASSREEIPFPTIVEVLMMQMAFEVLREAGLRLPRQIGSAVTIVGALVVGEAAVSAGLVSAPIVIIIAFTGIAGFTAPHYSLEFSVRLLRLLLILAGGLLGILGVMYGLIAIAIHLCTLRSFGVPYLSPIAPFAANDMKDAVVRAPWWTMITRPGYSRKSNRRRLASGQRPNSGKGGKR</sequence>
<evidence type="ECO:0000313" key="6">
    <source>
        <dbReference type="Proteomes" id="UP000187172"/>
    </source>
</evidence>
<feature type="transmembrane region" description="Helical" evidence="4">
    <location>
        <begin position="399"/>
        <end position="416"/>
    </location>
</feature>
<feature type="transmembrane region" description="Helical" evidence="4">
    <location>
        <begin position="428"/>
        <end position="452"/>
    </location>
</feature>
<dbReference type="InterPro" id="IPR004995">
    <property type="entry name" value="Spore_Ger"/>
</dbReference>
<evidence type="ECO:0000256" key="1">
    <source>
        <dbReference type="ARBA" id="ARBA00005278"/>
    </source>
</evidence>
<comment type="similarity">
    <text evidence="1">Belongs to the GerABKA family.</text>
</comment>
<evidence type="ECO:0000313" key="5">
    <source>
        <dbReference type="EMBL" id="OMF46947.1"/>
    </source>
</evidence>